<dbReference type="InterPro" id="IPR028923">
    <property type="entry name" value="SAICAR_synt/ADE2_N"/>
</dbReference>
<dbReference type="GO" id="GO:0005524">
    <property type="term" value="F:ATP binding"/>
    <property type="evidence" value="ECO:0007669"/>
    <property type="project" value="UniProtKB-KW"/>
</dbReference>
<sequence>MTPNTSLHTSHISNLTLRHKGKVRDIYDIDDEHMLIITSDRISAFDVIMPNAIPEKGTILNDVTRFWLNKLEHIIPNHLADIPLHEIITDKQELKAVEKHAMVVKKLNALPVEAIVRGYIIGSGWKDYQKTGAICGIKLPENLQLADKLPEPIYTPSSKADVGDHDENIDYAATEKLLGADLAKQVKEVSLQLYKTAAEFALSRGIIIADTKFEFGVDENNKLVLIDEVLTPDSSRFWPADQYQPGSSPVSFDKQFVRDYLETLDWNKTSPGPELPQDIIDKTAEKYKEALQKLTAA</sequence>
<evidence type="ECO:0000256" key="2">
    <source>
        <dbReference type="ARBA" id="ARBA00010190"/>
    </source>
</evidence>
<evidence type="ECO:0000256" key="1">
    <source>
        <dbReference type="ARBA" id="ARBA00004672"/>
    </source>
</evidence>
<dbReference type="NCBIfam" id="TIGR00081">
    <property type="entry name" value="purC"/>
    <property type="match status" value="1"/>
</dbReference>
<keyword evidence="7" id="KW-0067">ATP-binding</keyword>
<dbReference type="AlphaFoldDB" id="A0A3B0XEW4"/>
<dbReference type="InterPro" id="IPR001636">
    <property type="entry name" value="SAICAR_synth"/>
</dbReference>
<keyword evidence="4 9" id="KW-0436">Ligase</keyword>
<dbReference type="SUPFAM" id="SSF56104">
    <property type="entry name" value="SAICAR synthase-like"/>
    <property type="match status" value="1"/>
</dbReference>
<dbReference type="GO" id="GO:0004639">
    <property type="term" value="F:phosphoribosylaminoimidazolesuccinocarboxamide synthase activity"/>
    <property type="evidence" value="ECO:0007669"/>
    <property type="project" value="UniProtKB-EC"/>
</dbReference>
<evidence type="ECO:0000259" key="8">
    <source>
        <dbReference type="Pfam" id="PF01259"/>
    </source>
</evidence>
<evidence type="ECO:0000256" key="6">
    <source>
        <dbReference type="ARBA" id="ARBA00022755"/>
    </source>
</evidence>
<proteinExistence type="inferred from homology"/>
<dbReference type="PANTHER" id="PTHR43700:SF1">
    <property type="entry name" value="PHOSPHORIBOSYLAMINOIMIDAZOLE-SUCCINOCARBOXAMIDE SYNTHASE"/>
    <property type="match status" value="1"/>
</dbReference>
<dbReference type="Gene3D" id="3.30.200.20">
    <property type="entry name" value="Phosphorylase Kinase, domain 1"/>
    <property type="match status" value="1"/>
</dbReference>
<evidence type="ECO:0000313" key="9">
    <source>
        <dbReference type="EMBL" id="VAW66855.1"/>
    </source>
</evidence>
<keyword evidence="6" id="KW-0658">Purine biosynthesis</keyword>
<dbReference type="PROSITE" id="PS01058">
    <property type="entry name" value="SAICAR_SYNTHETASE_2"/>
    <property type="match status" value="1"/>
</dbReference>
<dbReference type="PROSITE" id="PS01057">
    <property type="entry name" value="SAICAR_SYNTHETASE_1"/>
    <property type="match status" value="1"/>
</dbReference>
<comment type="similarity">
    <text evidence="2">Belongs to the SAICAR synthetase family.</text>
</comment>
<reference evidence="9" key="1">
    <citation type="submission" date="2018-06" db="EMBL/GenBank/DDBJ databases">
        <authorList>
            <person name="Zhirakovskaya E."/>
        </authorList>
    </citation>
    <scope>NUCLEOTIDE SEQUENCE</scope>
</reference>
<comment type="pathway">
    <text evidence="1">Purine metabolism; IMP biosynthesis via de novo pathway; 5-amino-1-(5-phospho-D-ribosyl)imidazole-4-carboxamide from 5-amino-1-(5-phospho-D-ribosyl)imidazole-4-carboxylate: step 1/2.</text>
</comment>
<dbReference type="UniPathway" id="UPA00074">
    <property type="reaction ID" value="UER00131"/>
</dbReference>
<organism evidence="9">
    <name type="scientific">hydrothermal vent metagenome</name>
    <dbReference type="NCBI Taxonomy" id="652676"/>
    <lineage>
        <taxon>unclassified sequences</taxon>
        <taxon>metagenomes</taxon>
        <taxon>ecological metagenomes</taxon>
    </lineage>
</organism>
<keyword evidence="5" id="KW-0547">Nucleotide-binding</keyword>
<dbReference type="PANTHER" id="PTHR43700">
    <property type="entry name" value="PHOSPHORIBOSYLAMINOIMIDAZOLE-SUCCINOCARBOXAMIDE SYNTHASE"/>
    <property type="match status" value="1"/>
</dbReference>
<evidence type="ECO:0000256" key="5">
    <source>
        <dbReference type="ARBA" id="ARBA00022741"/>
    </source>
</evidence>
<dbReference type="NCBIfam" id="NF010568">
    <property type="entry name" value="PRK13961.1"/>
    <property type="match status" value="1"/>
</dbReference>
<feature type="domain" description="SAICAR synthetase/ADE2 N-terminal" evidence="8">
    <location>
        <begin position="19"/>
        <end position="269"/>
    </location>
</feature>
<dbReference type="EC" id="6.3.2.6" evidence="3"/>
<protein>
    <recommendedName>
        <fullName evidence="3">phosphoribosylaminoimidazolesuccinocarboxamide synthase</fullName>
        <ecNumber evidence="3">6.3.2.6</ecNumber>
    </recommendedName>
</protein>
<dbReference type="InterPro" id="IPR018236">
    <property type="entry name" value="SAICAR_synthetase_CS"/>
</dbReference>
<dbReference type="Gene3D" id="3.30.470.20">
    <property type="entry name" value="ATP-grasp fold, B domain"/>
    <property type="match status" value="1"/>
</dbReference>
<evidence type="ECO:0000256" key="3">
    <source>
        <dbReference type="ARBA" id="ARBA00012217"/>
    </source>
</evidence>
<evidence type="ECO:0000256" key="7">
    <source>
        <dbReference type="ARBA" id="ARBA00022840"/>
    </source>
</evidence>
<dbReference type="GO" id="GO:0006189">
    <property type="term" value="P:'de novo' IMP biosynthetic process"/>
    <property type="evidence" value="ECO:0007669"/>
    <property type="project" value="UniProtKB-UniPathway"/>
</dbReference>
<name>A0A3B0XEW4_9ZZZZ</name>
<accession>A0A3B0XEW4</accession>
<dbReference type="EMBL" id="UOFH01000362">
    <property type="protein sequence ID" value="VAW66855.1"/>
    <property type="molecule type" value="Genomic_DNA"/>
</dbReference>
<dbReference type="FunFam" id="3.30.470.20:FF:000015">
    <property type="entry name" value="Phosphoribosylaminoimidazole-succinocarboxamide synthase"/>
    <property type="match status" value="1"/>
</dbReference>
<dbReference type="CDD" id="cd01414">
    <property type="entry name" value="SAICAR_synt_Sc"/>
    <property type="match status" value="1"/>
</dbReference>
<dbReference type="Pfam" id="PF01259">
    <property type="entry name" value="SAICAR_synt"/>
    <property type="match status" value="1"/>
</dbReference>
<dbReference type="HAMAP" id="MF_00137">
    <property type="entry name" value="SAICAR_synth"/>
    <property type="match status" value="1"/>
</dbReference>
<gene>
    <name evidence="9" type="ORF">MNBD_GAMMA08-2185</name>
</gene>
<dbReference type="GO" id="GO:0005737">
    <property type="term" value="C:cytoplasm"/>
    <property type="evidence" value="ECO:0007669"/>
    <property type="project" value="TreeGrafter"/>
</dbReference>
<evidence type="ECO:0000256" key="4">
    <source>
        <dbReference type="ARBA" id="ARBA00022598"/>
    </source>
</evidence>